<evidence type="ECO:0000313" key="1">
    <source>
        <dbReference type="Ensembl" id="ENSORLP00015017171.1"/>
    </source>
</evidence>
<dbReference type="InterPro" id="IPR009057">
    <property type="entry name" value="Homeodomain-like_sf"/>
</dbReference>
<evidence type="ECO:0008006" key="3">
    <source>
        <dbReference type="Google" id="ProtNLM"/>
    </source>
</evidence>
<dbReference type="AlphaFoldDB" id="A0A3P9IAU4"/>
<reference key="1">
    <citation type="journal article" date="2007" name="Nature">
        <title>The medaka draft genome and insights into vertebrate genome evolution.</title>
        <authorList>
            <person name="Kasahara M."/>
            <person name="Naruse K."/>
            <person name="Sasaki S."/>
            <person name="Nakatani Y."/>
            <person name="Qu W."/>
            <person name="Ahsan B."/>
            <person name="Yamada T."/>
            <person name="Nagayasu Y."/>
            <person name="Doi K."/>
            <person name="Kasai Y."/>
            <person name="Jindo T."/>
            <person name="Kobayashi D."/>
            <person name="Shimada A."/>
            <person name="Toyoda A."/>
            <person name="Kuroki Y."/>
            <person name="Fujiyama A."/>
            <person name="Sasaki T."/>
            <person name="Shimizu A."/>
            <person name="Asakawa S."/>
            <person name="Shimizu N."/>
            <person name="Hashimoto S."/>
            <person name="Yang J."/>
            <person name="Lee Y."/>
            <person name="Matsushima K."/>
            <person name="Sugano S."/>
            <person name="Sakaizumi M."/>
            <person name="Narita T."/>
            <person name="Ohishi K."/>
            <person name="Haga S."/>
            <person name="Ohta F."/>
            <person name="Nomoto H."/>
            <person name="Nogata K."/>
            <person name="Morishita T."/>
            <person name="Endo T."/>
            <person name="Shin-I T."/>
            <person name="Takeda H."/>
            <person name="Morishita S."/>
            <person name="Kohara Y."/>
        </authorList>
    </citation>
    <scope>NUCLEOTIDE SEQUENCE [LARGE SCALE GENOMIC DNA]</scope>
    <source>
        <strain>Hd-rR</strain>
    </source>
</reference>
<dbReference type="Proteomes" id="UP000265200">
    <property type="component" value="Chromosome 22"/>
</dbReference>
<organism evidence="1 2">
    <name type="scientific">Oryzias latipes</name>
    <name type="common">Japanese rice fish</name>
    <name type="synonym">Japanese killifish</name>
    <dbReference type="NCBI Taxonomy" id="8090"/>
    <lineage>
        <taxon>Eukaryota</taxon>
        <taxon>Metazoa</taxon>
        <taxon>Chordata</taxon>
        <taxon>Craniata</taxon>
        <taxon>Vertebrata</taxon>
        <taxon>Euteleostomi</taxon>
        <taxon>Actinopterygii</taxon>
        <taxon>Neopterygii</taxon>
        <taxon>Teleostei</taxon>
        <taxon>Neoteleostei</taxon>
        <taxon>Acanthomorphata</taxon>
        <taxon>Ovalentaria</taxon>
        <taxon>Atherinomorphae</taxon>
        <taxon>Beloniformes</taxon>
        <taxon>Adrianichthyidae</taxon>
        <taxon>Oryziinae</taxon>
        <taxon>Oryzias</taxon>
    </lineage>
</organism>
<accession>A0A3P9IAU4</accession>
<protein>
    <recommendedName>
        <fullName evidence="3">Transposase Tc1-like domain-containing protein</fullName>
    </recommendedName>
</protein>
<reference evidence="1" key="3">
    <citation type="submission" date="2025-08" db="UniProtKB">
        <authorList>
            <consortium name="Ensembl"/>
        </authorList>
    </citation>
    <scope>IDENTIFICATION</scope>
    <source>
        <strain evidence="1">HSOK</strain>
    </source>
</reference>
<name>A0A3P9IAU4_ORYLA</name>
<reference evidence="1 2" key="2">
    <citation type="submission" date="2017-04" db="EMBL/GenBank/DDBJ databases">
        <title>CpG methylation of centromeres and impact of large insertions on vertebrate speciation.</title>
        <authorList>
            <person name="Ichikawa K."/>
            <person name="Yoshimura J."/>
            <person name="Morishita S."/>
        </authorList>
    </citation>
    <scope>NUCLEOTIDE SEQUENCE</scope>
    <source>
        <strain evidence="1 2">HSOK</strain>
    </source>
</reference>
<evidence type="ECO:0000313" key="2">
    <source>
        <dbReference type="Proteomes" id="UP000265200"/>
    </source>
</evidence>
<dbReference type="SUPFAM" id="SSF46689">
    <property type="entry name" value="Homeodomain-like"/>
    <property type="match status" value="1"/>
</dbReference>
<dbReference type="Ensembl" id="ENSORLT00015025573.1">
    <property type="protein sequence ID" value="ENSORLP00015017171.1"/>
    <property type="gene ID" value="ENSORLG00015018189.1"/>
</dbReference>
<proteinExistence type="predicted"/>
<reference evidence="1" key="4">
    <citation type="submission" date="2025-09" db="UniProtKB">
        <authorList>
            <consortium name="Ensembl"/>
        </authorList>
    </citation>
    <scope>IDENTIFICATION</scope>
    <source>
        <strain evidence="1">HSOK</strain>
    </source>
</reference>
<sequence length="110" mass="12477">EWVTSITTLARLDAAQLGDSQSVISRLKSRHRTTARVCDRRSGAPPVTDHNHDQYLRTSAFRHGLSNATQLQAHLPNVRVIRVSRQTIHNRLHRFNLNARRPLQATALTP</sequence>